<dbReference type="EC" id="1.5.1.3" evidence="3"/>
<dbReference type="GO" id="GO:0050661">
    <property type="term" value="F:NADP binding"/>
    <property type="evidence" value="ECO:0007669"/>
    <property type="project" value="InterPro"/>
</dbReference>
<dbReference type="InterPro" id="IPR024072">
    <property type="entry name" value="DHFR-like_dom_sf"/>
</dbReference>
<dbReference type="PRINTS" id="PR00070">
    <property type="entry name" value="DHFR"/>
</dbReference>
<comment type="pathway">
    <text evidence="1">Cofactor biosynthesis; tetrahydrofolate biosynthesis; 5,6,7,8-tetrahydrofolate from 7,8-dihydrofolate: step 1/1.</text>
</comment>
<dbReference type="RefSeq" id="WP_005538969.1">
    <property type="nucleotide sequence ID" value="NZ_JH378829.1"/>
</dbReference>
<dbReference type="Proteomes" id="UP000003011">
    <property type="component" value="Unassembled WGS sequence"/>
</dbReference>
<dbReference type="GO" id="GO:0005829">
    <property type="term" value="C:cytosol"/>
    <property type="evidence" value="ECO:0007669"/>
    <property type="project" value="TreeGrafter"/>
</dbReference>
<dbReference type="GO" id="GO:0046452">
    <property type="term" value="P:dihydrofolate metabolic process"/>
    <property type="evidence" value="ECO:0007669"/>
    <property type="project" value="TreeGrafter"/>
</dbReference>
<dbReference type="InterPro" id="IPR012259">
    <property type="entry name" value="DHFR"/>
</dbReference>
<sequence>MNIICAVDKNWAIGLNGNLLVSIPQDKKYFRDETLGKTIIMGRKTFEDLPGVAALYGRKNIVLSRDKSFNPEGTIVLRDLKECLDYIKKEEIPDEEVFIIGGESIYSQFLPYCDIAHITYIDYEYKADRYMHNLDKDSNWQLVLESDEETYFDLVYYFRLYKRRNNI</sequence>
<dbReference type="Gene3D" id="3.40.430.10">
    <property type="entry name" value="Dihydrofolate Reductase, subunit A"/>
    <property type="match status" value="1"/>
</dbReference>
<keyword evidence="9" id="KW-1185">Reference proteome</keyword>
<protein>
    <recommendedName>
        <fullName evidence="3">dihydrofolate reductase</fullName>
        <ecNumber evidence="3">1.5.1.3</ecNumber>
    </recommendedName>
</protein>
<dbReference type="PATRIC" id="fig|679200.3.peg.59"/>
<dbReference type="OrthoDB" id="9804315at2"/>
<proteinExistence type="inferred from homology"/>
<organism evidence="8 9">
    <name type="scientific">Johnsonella ignava ATCC 51276</name>
    <dbReference type="NCBI Taxonomy" id="679200"/>
    <lineage>
        <taxon>Bacteria</taxon>
        <taxon>Bacillati</taxon>
        <taxon>Bacillota</taxon>
        <taxon>Clostridia</taxon>
        <taxon>Lachnospirales</taxon>
        <taxon>Lachnospiraceae</taxon>
        <taxon>Johnsonella</taxon>
    </lineage>
</organism>
<dbReference type="UniPathway" id="UPA00077">
    <property type="reaction ID" value="UER00158"/>
</dbReference>
<dbReference type="SUPFAM" id="SSF53597">
    <property type="entry name" value="Dihydrofolate reductase-like"/>
    <property type="match status" value="1"/>
</dbReference>
<evidence type="ECO:0000256" key="2">
    <source>
        <dbReference type="ARBA" id="ARBA00009539"/>
    </source>
</evidence>
<dbReference type="PANTHER" id="PTHR48069:SF3">
    <property type="entry name" value="DIHYDROFOLATE REDUCTASE"/>
    <property type="match status" value="1"/>
</dbReference>
<accession>G5GER6</accession>
<dbReference type="eggNOG" id="COG0262">
    <property type="taxonomic scope" value="Bacteria"/>
</dbReference>
<evidence type="ECO:0000256" key="4">
    <source>
        <dbReference type="ARBA" id="ARBA00022563"/>
    </source>
</evidence>
<evidence type="ECO:0000256" key="5">
    <source>
        <dbReference type="ARBA" id="ARBA00022857"/>
    </source>
</evidence>
<evidence type="ECO:0000256" key="3">
    <source>
        <dbReference type="ARBA" id="ARBA00012856"/>
    </source>
</evidence>
<dbReference type="HOGENOM" id="CLU_043966_5_2_9"/>
<dbReference type="EMBL" id="ACZL01000003">
    <property type="protein sequence ID" value="EHI56607.1"/>
    <property type="molecule type" value="Genomic_DNA"/>
</dbReference>
<evidence type="ECO:0000256" key="1">
    <source>
        <dbReference type="ARBA" id="ARBA00004903"/>
    </source>
</evidence>
<keyword evidence="6" id="KW-0560">Oxidoreductase</keyword>
<keyword evidence="5" id="KW-0521">NADP</keyword>
<dbReference type="AlphaFoldDB" id="G5GER6"/>
<dbReference type="GO" id="GO:0004146">
    <property type="term" value="F:dihydrofolate reductase activity"/>
    <property type="evidence" value="ECO:0007669"/>
    <property type="project" value="UniProtKB-EC"/>
</dbReference>
<evidence type="ECO:0000313" key="8">
    <source>
        <dbReference type="EMBL" id="EHI56607.1"/>
    </source>
</evidence>
<dbReference type="GO" id="GO:0046654">
    <property type="term" value="P:tetrahydrofolate biosynthetic process"/>
    <property type="evidence" value="ECO:0007669"/>
    <property type="project" value="UniProtKB-UniPathway"/>
</dbReference>
<dbReference type="CDD" id="cd00209">
    <property type="entry name" value="DHFR"/>
    <property type="match status" value="1"/>
</dbReference>
<gene>
    <name evidence="8" type="ORF">HMPREF9333_00054</name>
</gene>
<dbReference type="GO" id="GO:0006730">
    <property type="term" value="P:one-carbon metabolic process"/>
    <property type="evidence" value="ECO:0007669"/>
    <property type="project" value="UniProtKB-KW"/>
</dbReference>
<feature type="domain" description="DHFR" evidence="7">
    <location>
        <begin position="1"/>
        <end position="163"/>
    </location>
</feature>
<dbReference type="PROSITE" id="PS51330">
    <property type="entry name" value="DHFR_2"/>
    <property type="match status" value="1"/>
</dbReference>
<evidence type="ECO:0000256" key="6">
    <source>
        <dbReference type="ARBA" id="ARBA00023002"/>
    </source>
</evidence>
<evidence type="ECO:0000313" key="9">
    <source>
        <dbReference type="Proteomes" id="UP000003011"/>
    </source>
</evidence>
<comment type="similarity">
    <text evidence="2">Belongs to the dihydrofolate reductase family.</text>
</comment>
<dbReference type="GO" id="GO:0046655">
    <property type="term" value="P:folic acid metabolic process"/>
    <property type="evidence" value="ECO:0007669"/>
    <property type="project" value="TreeGrafter"/>
</dbReference>
<dbReference type="Pfam" id="PF00186">
    <property type="entry name" value="DHFR_1"/>
    <property type="match status" value="1"/>
</dbReference>
<reference evidence="8 9" key="1">
    <citation type="submission" date="2011-08" db="EMBL/GenBank/DDBJ databases">
        <title>The Genome Sequence of Johnsonella ignava ATCC 51276.</title>
        <authorList>
            <consortium name="The Broad Institute Genome Sequencing Platform"/>
            <person name="Earl A."/>
            <person name="Ward D."/>
            <person name="Feldgarden M."/>
            <person name="Gevers D."/>
            <person name="Izard J."/>
            <person name="Blanton J.M."/>
            <person name="Baranova O.V."/>
            <person name="Dewhirst F.E."/>
            <person name="Young S.K."/>
            <person name="Zeng Q."/>
            <person name="Gargeya S."/>
            <person name="Fitzgerald M."/>
            <person name="Haas B."/>
            <person name="Abouelleil A."/>
            <person name="Alvarado L."/>
            <person name="Arachchi H.M."/>
            <person name="Berlin A."/>
            <person name="Brown A."/>
            <person name="Chapman S.B."/>
            <person name="Chen Z."/>
            <person name="Dunbar C."/>
            <person name="Freedman E."/>
            <person name="Gearin G."/>
            <person name="Gellesch M."/>
            <person name="Goldberg J."/>
            <person name="Griggs A."/>
            <person name="Gujja S."/>
            <person name="Heiman D."/>
            <person name="Howarth C."/>
            <person name="Larson L."/>
            <person name="Lui A."/>
            <person name="MacDonald P.J.P."/>
            <person name="Montmayeur A."/>
            <person name="Murphy C."/>
            <person name="Neiman D."/>
            <person name="Pearson M."/>
            <person name="Priest M."/>
            <person name="Roberts A."/>
            <person name="Saif S."/>
            <person name="Shea T."/>
            <person name="Shenoy N."/>
            <person name="Sisk P."/>
            <person name="Stolte C."/>
            <person name="Sykes S."/>
            <person name="Wortman J."/>
            <person name="Nusbaum C."/>
            <person name="Birren B."/>
        </authorList>
    </citation>
    <scope>NUCLEOTIDE SEQUENCE [LARGE SCALE GENOMIC DNA]</scope>
    <source>
        <strain evidence="8 9">ATCC 51276</strain>
    </source>
</reference>
<evidence type="ECO:0000259" key="7">
    <source>
        <dbReference type="PROSITE" id="PS51330"/>
    </source>
</evidence>
<dbReference type="PANTHER" id="PTHR48069">
    <property type="entry name" value="DIHYDROFOLATE REDUCTASE"/>
    <property type="match status" value="1"/>
</dbReference>
<comment type="caution">
    <text evidence="8">The sequence shown here is derived from an EMBL/GenBank/DDBJ whole genome shotgun (WGS) entry which is preliminary data.</text>
</comment>
<keyword evidence="4" id="KW-0554">One-carbon metabolism</keyword>
<dbReference type="STRING" id="679200.HMPREF9333_00054"/>
<name>G5GER6_9FIRM</name>
<dbReference type="InterPro" id="IPR001796">
    <property type="entry name" value="DHFR_dom"/>
</dbReference>